<organism evidence="2 3">
    <name type="scientific">Demequina sediminis</name>
    <dbReference type="NCBI Taxonomy" id="1930058"/>
    <lineage>
        <taxon>Bacteria</taxon>
        <taxon>Bacillati</taxon>
        <taxon>Actinomycetota</taxon>
        <taxon>Actinomycetes</taxon>
        <taxon>Micrococcales</taxon>
        <taxon>Demequinaceae</taxon>
        <taxon>Demequina</taxon>
    </lineage>
</organism>
<sequence>MTMRAVILLFEGFDLIDAGGPYEVLLTASRLLERDGLAPAYQVVLASVGGDDAVAYGGMTLTGLADASALEDSDILVVPGTIDVACALADAGLREAIERLGGGAALTASVCTGAFLLARAGLLADAPATTHWEDLADLAACDEVGSVVAGVRWVDAGRVLTSGGLTSGIHLALHLVARTHSVELALRTARQLDLDWSPDPAR</sequence>
<dbReference type="InterPro" id="IPR029062">
    <property type="entry name" value="Class_I_gatase-like"/>
</dbReference>
<comment type="caution">
    <text evidence="2">The sequence shown here is derived from an EMBL/GenBank/DDBJ whole genome shotgun (WGS) entry which is preliminary data.</text>
</comment>
<dbReference type="SUPFAM" id="SSF52317">
    <property type="entry name" value="Class I glutamine amidotransferase-like"/>
    <property type="match status" value="1"/>
</dbReference>
<dbReference type="CDD" id="cd03139">
    <property type="entry name" value="GATase1_PfpI_2"/>
    <property type="match status" value="1"/>
</dbReference>
<proteinExistence type="predicted"/>
<reference evidence="2 3" key="1">
    <citation type="submission" date="2024-02" db="EMBL/GenBank/DDBJ databases">
        <title>Lysinimicrobium sediminis NBRC 112286.</title>
        <authorList>
            <person name="Ichikawa N."/>
            <person name="Katano-Makiyama Y."/>
            <person name="Hidaka K."/>
        </authorList>
    </citation>
    <scope>NUCLEOTIDE SEQUENCE [LARGE SCALE GENOMIC DNA]</scope>
    <source>
        <strain evidence="2 3">NBRC 112286</strain>
    </source>
</reference>
<name>A0ABP9WES0_9MICO</name>
<dbReference type="Gene3D" id="3.40.50.880">
    <property type="match status" value="1"/>
</dbReference>
<dbReference type="InterPro" id="IPR002818">
    <property type="entry name" value="DJ-1/PfpI"/>
</dbReference>
<dbReference type="PANTHER" id="PTHR43130">
    <property type="entry name" value="ARAC-FAMILY TRANSCRIPTIONAL REGULATOR"/>
    <property type="match status" value="1"/>
</dbReference>
<evidence type="ECO:0000259" key="1">
    <source>
        <dbReference type="Pfam" id="PF01965"/>
    </source>
</evidence>
<accession>A0ABP9WES0</accession>
<dbReference type="RefSeq" id="WP_345378642.1">
    <property type="nucleotide sequence ID" value="NZ_BAABRR010000003.1"/>
</dbReference>
<dbReference type="Proteomes" id="UP001426770">
    <property type="component" value="Unassembled WGS sequence"/>
</dbReference>
<keyword evidence="3" id="KW-1185">Reference proteome</keyword>
<feature type="domain" description="DJ-1/PfpI" evidence="1">
    <location>
        <begin position="3"/>
        <end position="177"/>
    </location>
</feature>
<dbReference type="InterPro" id="IPR052158">
    <property type="entry name" value="INH-QAR"/>
</dbReference>
<protein>
    <submittedName>
        <fullName evidence="2">Isonitrile hydratase</fullName>
    </submittedName>
</protein>
<dbReference type="EMBL" id="BAABRR010000003">
    <property type="protein sequence ID" value="GAA5518317.1"/>
    <property type="molecule type" value="Genomic_DNA"/>
</dbReference>
<gene>
    <name evidence="2" type="primary">inhA_1</name>
    <name evidence="2" type="ORF">Lsed01_00739</name>
</gene>
<evidence type="ECO:0000313" key="2">
    <source>
        <dbReference type="EMBL" id="GAA5518317.1"/>
    </source>
</evidence>
<dbReference type="Pfam" id="PF01965">
    <property type="entry name" value="DJ-1_PfpI"/>
    <property type="match status" value="1"/>
</dbReference>
<evidence type="ECO:0000313" key="3">
    <source>
        <dbReference type="Proteomes" id="UP001426770"/>
    </source>
</evidence>
<dbReference type="PANTHER" id="PTHR43130:SF3">
    <property type="entry name" value="HTH-TYPE TRANSCRIPTIONAL REGULATOR RV1931C"/>
    <property type="match status" value="1"/>
</dbReference>